<dbReference type="PROSITE" id="PS51118">
    <property type="entry name" value="HTH_HXLR"/>
    <property type="match status" value="1"/>
</dbReference>
<reference evidence="7" key="2">
    <citation type="submission" date="2010-01" db="EMBL/GenBank/DDBJ databases">
        <title>The complete genome of Geodermatophilus obscurus DSM 43160.</title>
        <authorList>
            <consortium name="US DOE Joint Genome Institute (JGI-PGF)"/>
            <person name="Lucas S."/>
            <person name="Copeland A."/>
            <person name="Lapidus A."/>
            <person name="Glavina del Rio T."/>
            <person name="Dalin E."/>
            <person name="Tice H."/>
            <person name="Bruce D."/>
            <person name="Goodwin L."/>
            <person name="Pitluck S."/>
            <person name="Kyrpides N."/>
            <person name="Mavromatis K."/>
            <person name="Ivanova N."/>
            <person name="Munk A.C."/>
            <person name="Brettin T."/>
            <person name="Detter J.C."/>
            <person name="Han C."/>
            <person name="Larimer F."/>
            <person name="Land M."/>
            <person name="Hauser L."/>
            <person name="Markowitz V."/>
            <person name="Cheng J.-F."/>
            <person name="Hugenholtz P."/>
            <person name="Woyke T."/>
            <person name="Wu D."/>
            <person name="Jando M."/>
            <person name="Schneider S."/>
            <person name="Klenk H.-P."/>
            <person name="Eisen J.A."/>
        </authorList>
    </citation>
    <scope>NUCLEOTIDE SEQUENCE [LARGE SCALE GENOMIC DNA]</scope>
    <source>
        <strain evidence="7">ATCC 25078 / DSM 43160 / JCM 3152 / KCC A-0152 / KCTC 9177 / NBRC 13315 / NRRL B-3577 / G-20</strain>
    </source>
</reference>
<name>D2SB81_GEOOG</name>
<evidence type="ECO:0000313" key="6">
    <source>
        <dbReference type="EMBL" id="ADB74029.1"/>
    </source>
</evidence>
<dbReference type="PANTHER" id="PTHR33204">
    <property type="entry name" value="TRANSCRIPTIONAL REGULATOR, MARR FAMILY"/>
    <property type="match status" value="1"/>
</dbReference>
<dbReference type="HOGENOM" id="CLU_111585_6_1_11"/>
<keyword evidence="2" id="KW-0238">DNA-binding</keyword>
<feature type="compositionally biased region" description="Polar residues" evidence="4">
    <location>
        <begin position="1"/>
        <end position="15"/>
    </location>
</feature>
<sequence>MLRVSKQNGSASENEAQGPRPGRAARGTRTGKPLLVAFDLLGRRWALRVVWELREEQLGFRALQERCEGMSSSVLRDRLAELVGARLIEADDDRRYRLSAHGAGLLDALRPLSAWADEWGGHTYRSPLSGRPGG</sequence>
<evidence type="ECO:0000256" key="1">
    <source>
        <dbReference type="ARBA" id="ARBA00023015"/>
    </source>
</evidence>
<dbReference type="SUPFAM" id="SSF46785">
    <property type="entry name" value="Winged helix' DNA-binding domain"/>
    <property type="match status" value="1"/>
</dbReference>
<gene>
    <name evidence="6" type="ordered locus">Gobs_1290</name>
</gene>
<dbReference type="GO" id="GO:0003677">
    <property type="term" value="F:DNA binding"/>
    <property type="evidence" value="ECO:0007669"/>
    <property type="project" value="UniProtKB-KW"/>
</dbReference>
<organism evidence="6 7">
    <name type="scientific">Geodermatophilus obscurus (strain ATCC 25078 / DSM 43160 / JCM 3152 / CCUG 61914 / KCC A-0152 / KCTC 9177 / NBRC 13315 / NRRL B-3577 / G-20)</name>
    <dbReference type="NCBI Taxonomy" id="526225"/>
    <lineage>
        <taxon>Bacteria</taxon>
        <taxon>Bacillati</taxon>
        <taxon>Actinomycetota</taxon>
        <taxon>Actinomycetes</taxon>
        <taxon>Geodermatophilales</taxon>
        <taxon>Geodermatophilaceae</taxon>
        <taxon>Geodermatophilus</taxon>
    </lineage>
</organism>
<dbReference type="InterPro" id="IPR002577">
    <property type="entry name" value="HTH_HxlR"/>
</dbReference>
<dbReference type="InterPro" id="IPR036388">
    <property type="entry name" value="WH-like_DNA-bd_sf"/>
</dbReference>
<feature type="region of interest" description="Disordered" evidence="4">
    <location>
        <begin position="1"/>
        <end position="28"/>
    </location>
</feature>
<dbReference type="Gene3D" id="1.10.10.10">
    <property type="entry name" value="Winged helix-like DNA-binding domain superfamily/Winged helix DNA-binding domain"/>
    <property type="match status" value="1"/>
</dbReference>
<dbReference type="KEGG" id="gob:Gobs_1290"/>
<dbReference type="eggNOG" id="COG1733">
    <property type="taxonomic scope" value="Bacteria"/>
</dbReference>
<dbReference type="RefSeq" id="WP_012947470.1">
    <property type="nucleotide sequence ID" value="NC_013757.1"/>
</dbReference>
<dbReference type="OrthoDB" id="8904061at2"/>
<dbReference type="STRING" id="526225.Gobs_1290"/>
<reference evidence="6 7" key="1">
    <citation type="journal article" date="2010" name="Stand. Genomic Sci.">
        <title>Complete genome sequence of Geodermatophilus obscurus type strain (G-20).</title>
        <authorList>
            <person name="Ivanova N."/>
            <person name="Sikorski J."/>
            <person name="Jando M."/>
            <person name="Munk C."/>
            <person name="Lapidus A."/>
            <person name="Glavina Del Rio T."/>
            <person name="Copeland A."/>
            <person name="Tice H."/>
            <person name="Cheng J.-F."/>
            <person name="Lucas S."/>
            <person name="Chen F."/>
            <person name="Nolan M."/>
            <person name="Bruce D."/>
            <person name="Goodwin L."/>
            <person name="Pitluck S."/>
            <person name="Mavromatis K."/>
            <person name="Mikhailova N."/>
            <person name="Pati A."/>
            <person name="Chen A."/>
            <person name="Palaniappan K."/>
            <person name="Land M."/>
            <person name="Hauser L."/>
            <person name="Chang Y.-J."/>
            <person name="Jeffries C.D."/>
            <person name="Meincke L."/>
            <person name="Brettin T."/>
            <person name="Detter J.C."/>
            <person name="Detter J.C."/>
            <person name="Rohde M."/>
            <person name="Goeker M."/>
            <person name="Bristow J."/>
            <person name="Eisen J.A."/>
            <person name="Markowitz V."/>
            <person name="Hugenholtz P."/>
            <person name="Kyrpides N.C."/>
            <person name="Klenk H.-P."/>
        </authorList>
    </citation>
    <scope>NUCLEOTIDE SEQUENCE [LARGE SCALE GENOMIC DNA]</scope>
    <source>
        <strain evidence="7">ATCC 25078 / DSM 43160 / JCM 3152 / KCC A-0152 / KCTC 9177 / NBRC 13315 / NRRL B-3577 / G-20</strain>
    </source>
</reference>
<dbReference type="PANTHER" id="PTHR33204:SF37">
    <property type="entry name" value="HTH-TYPE TRANSCRIPTIONAL REGULATOR YODB"/>
    <property type="match status" value="1"/>
</dbReference>
<dbReference type="AlphaFoldDB" id="D2SB81"/>
<evidence type="ECO:0000313" key="7">
    <source>
        <dbReference type="Proteomes" id="UP000001382"/>
    </source>
</evidence>
<keyword evidence="3" id="KW-0804">Transcription</keyword>
<dbReference type="Proteomes" id="UP000001382">
    <property type="component" value="Chromosome"/>
</dbReference>
<evidence type="ECO:0000256" key="4">
    <source>
        <dbReference type="SAM" id="MobiDB-lite"/>
    </source>
</evidence>
<dbReference type="EMBL" id="CP001867">
    <property type="protein sequence ID" value="ADB74029.1"/>
    <property type="molecule type" value="Genomic_DNA"/>
</dbReference>
<proteinExistence type="predicted"/>
<protein>
    <submittedName>
        <fullName evidence="6">Transcriptional regulator, HxlR family</fullName>
    </submittedName>
</protein>
<evidence type="ECO:0000256" key="3">
    <source>
        <dbReference type="ARBA" id="ARBA00023163"/>
    </source>
</evidence>
<dbReference type="InterPro" id="IPR036390">
    <property type="entry name" value="WH_DNA-bd_sf"/>
</dbReference>
<keyword evidence="7" id="KW-1185">Reference proteome</keyword>
<feature type="domain" description="HTH hxlR-type" evidence="5">
    <location>
        <begin position="32"/>
        <end position="124"/>
    </location>
</feature>
<dbReference type="Pfam" id="PF01638">
    <property type="entry name" value="HxlR"/>
    <property type="match status" value="1"/>
</dbReference>
<keyword evidence="1" id="KW-0805">Transcription regulation</keyword>
<accession>D2SB81</accession>
<evidence type="ECO:0000256" key="2">
    <source>
        <dbReference type="ARBA" id="ARBA00023125"/>
    </source>
</evidence>
<feature type="compositionally biased region" description="Low complexity" evidence="4">
    <location>
        <begin position="18"/>
        <end position="28"/>
    </location>
</feature>
<evidence type="ECO:0000259" key="5">
    <source>
        <dbReference type="PROSITE" id="PS51118"/>
    </source>
</evidence>